<feature type="transmembrane region" description="Helical" evidence="2">
    <location>
        <begin position="101"/>
        <end position="119"/>
    </location>
</feature>
<evidence type="ECO:0008006" key="5">
    <source>
        <dbReference type="Google" id="ProtNLM"/>
    </source>
</evidence>
<keyword evidence="2" id="KW-1133">Transmembrane helix</keyword>
<proteinExistence type="predicted"/>
<dbReference type="Proteomes" id="UP001300763">
    <property type="component" value="Unassembled WGS sequence"/>
</dbReference>
<comment type="caution">
    <text evidence="3">The sequence shown here is derived from an EMBL/GenBank/DDBJ whole genome shotgun (WGS) entry which is preliminary data.</text>
</comment>
<evidence type="ECO:0000313" key="3">
    <source>
        <dbReference type="EMBL" id="MDD7965597.1"/>
    </source>
</evidence>
<keyword evidence="2" id="KW-0812">Transmembrane</keyword>
<organism evidence="3 4">
    <name type="scientific">Actinomycetospora lemnae</name>
    <dbReference type="NCBI Taxonomy" id="3019891"/>
    <lineage>
        <taxon>Bacteria</taxon>
        <taxon>Bacillati</taxon>
        <taxon>Actinomycetota</taxon>
        <taxon>Actinomycetes</taxon>
        <taxon>Pseudonocardiales</taxon>
        <taxon>Pseudonocardiaceae</taxon>
        <taxon>Actinomycetospora</taxon>
    </lineage>
</organism>
<dbReference type="EMBL" id="JAQZAO010000004">
    <property type="protein sequence ID" value="MDD7965597.1"/>
    <property type="molecule type" value="Genomic_DNA"/>
</dbReference>
<feature type="region of interest" description="Disordered" evidence="1">
    <location>
        <begin position="1"/>
        <end position="40"/>
    </location>
</feature>
<keyword evidence="4" id="KW-1185">Reference proteome</keyword>
<name>A0ABT5SUA1_9PSEU</name>
<accession>A0ABT5SUA1</accession>
<dbReference type="RefSeq" id="WP_274200148.1">
    <property type="nucleotide sequence ID" value="NZ_JAQZAO010000004.1"/>
</dbReference>
<gene>
    <name evidence="3" type="ORF">PGB27_09575</name>
</gene>
<reference evidence="3 4" key="1">
    <citation type="submission" date="2023-02" db="EMBL/GenBank/DDBJ databases">
        <title>Genome sequencing required for Actinomycetospora new species description.</title>
        <authorList>
            <person name="Saimee Y."/>
            <person name="Duangmal K."/>
        </authorList>
    </citation>
    <scope>NUCLEOTIDE SEQUENCE [LARGE SCALE GENOMIC DNA]</scope>
    <source>
        <strain evidence="3 4">DW7H6</strain>
    </source>
</reference>
<feature type="transmembrane region" description="Helical" evidence="2">
    <location>
        <begin position="125"/>
        <end position="142"/>
    </location>
</feature>
<feature type="transmembrane region" description="Helical" evidence="2">
    <location>
        <begin position="154"/>
        <end position="177"/>
    </location>
</feature>
<evidence type="ECO:0000313" key="4">
    <source>
        <dbReference type="Proteomes" id="UP001300763"/>
    </source>
</evidence>
<keyword evidence="2" id="KW-0472">Membrane</keyword>
<protein>
    <recommendedName>
        <fullName evidence="5">DUF4352 domain-containing protein</fullName>
    </recommendedName>
</protein>
<evidence type="ECO:0000256" key="2">
    <source>
        <dbReference type="SAM" id="Phobius"/>
    </source>
</evidence>
<sequence>MTTVQPPRHRAAAGAREPHPSGPVVSLRPIGTEDASVEPPTAPISRAALHAAAGTRGAPAPAPVMAPVAAPPMPPAMPRPTGHAVPVAVPVAAPMAAPRNGLGIAGLVLGLCGLVVGLIPLLGMGAILLGVVGLVLGLVGVTRARRGAATNTKTAVTGVVACVLAVALGIWGLVIVADAVTQLNEDLSSIGATTPAASAPAAPATTAVGFGQTFTYADGLAVSVSEPTSYDPSRYAAGATNPYAYSVTVRITNNTGAAFDPVLLQAAMSTGGAPASQIFDAETGMPPQNQLQPGRSMTYEVAFSTTTNSGEAQVDITPSFDHEPAVFTGTL</sequence>
<evidence type="ECO:0000256" key="1">
    <source>
        <dbReference type="SAM" id="MobiDB-lite"/>
    </source>
</evidence>